<name>A0A2T0VXD9_9RHOB</name>
<proteinExistence type="predicted"/>
<dbReference type="EMBL" id="PVTP01000008">
    <property type="protein sequence ID" value="PRY76655.1"/>
    <property type="molecule type" value="Genomic_DNA"/>
</dbReference>
<dbReference type="InterPro" id="IPR009081">
    <property type="entry name" value="PP-bd_ACP"/>
</dbReference>
<gene>
    <name evidence="2" type="ORF">CLV80_108119</name>
</gene>
<protein>
    <submittedName>
        <fullName evidence="2">Acyl carrier protein</fullName>
    </submittedName>
</protein>
<dbReference type="RefSeq" id="WP_243394555.1">
    <property type="nucleotide sequence ID" value="NZ_PVTP01000008.1"/>
</dbReference>
<evidence type="ECO:0000259" key="1">
    <source>
        <dbReference type="PROSITE" id="PS50075"/>
    </source>
</evidence>
<dbReference type="PROSITE" id="PS50075">
    <property type="entry name" value="CARRIER"/>
    <property type="match status" value="1"/>
</dbReference>
<evidence type="ECO:0000313" key="2">
    <source>
        <dbReference type="EMBL" id="PRY76655.1"/>
    </source>
</evidence>
<dbReference type="Pfam" id="PF00550">
    <property type="entry name" value="PP-binding"/>
    <property type="match status" value="1"/>
</dbReference>
<evidence type="ECO:0000313" key="3">
    <source>
        <dbReference type="Proteomes" id="UP000238007"/>
    </source>
</evidence>
<reference evidence="2 3" key="1">
    <citation type="submission" date="2018-03" db="EMBL/GenBank/DDBJ databases">
        <title>Genomic Encyclopedia of Archaeal and Bacterial Type Strains, Phase II (KMG-II): from individual species to whole genera.</title>
        <authorList>
            <person name="Goeker M."/>
        </authorList>
    </citation>
    <scope>NUCLEOTIDE SEQUENCE [LARGE SCALE GENOMIC DNA]</scope>
    <source>
        <strain evidence="2 3">DSM 101533</strain>
    </source>
</reference>
<dbReference type="SUPFAM" id="SSF47336">
    <property type="entry name" value="ACP-like"/>
    <property type="match status" value="1"/>
</dbReference>
<feature type="domain" description="Carrier" evidence="1">
    <location>
        <begin position="1"/>
        <end position="82"/>
    </location>
</feature>
<dbReference type="InterPro" id="IPR036736">
    <property type="entry name" value="ACP-like_sf"/>
</dbReference>
<dbReference type="AlphaFoldDB" id="A0A2T0VXD9"/>
<sequence length="91" mass="10193">MMDTMISKAIAEVLSDVTERPVEQIDPEARFDKDFDLDSYMFVQFLLSLEDKIPNLRFDPESIGQAGFNTMGSLVQHIADRVEPELAGANA</sequence>
<accession>A0A2T0VXD9</accession>
<organism evidence="2 3">
    <name type="scientific">Yoonia maritima</name>
    <dbReference type="NCBI Taxonomy" id="1435347"/>
    <lineage>
        <taxon>Bacteria</taxon>
        <taxon>Pseudomonadati</taxon>
        <taxon>Pseudomonadota</taxon>
        <taxon>Alphaproteobacteria</taxon>
        <taxon>Rhodobacterales</taxon>
        <taxon>Paracoccaceae</taxon>
        <taxon>Yoonia</taxon>
    </lineage>
</organism>
<comment type="caution">
    <text evidence="2">The sequence shown here is derived from an EMBL/GenBank/DDBJ whole genome shotgun (WGS) entry which is preliminary data.</text>
</comment>
<keyword evidence="3" id="KW-1185">Reference proteome</keyword>
<dbReference type="Gene3D" id="1.10.1200.10">
    <property type="entry name" value="ACP-like"/>
    <property type="match status" value="1"/>
</dbReference>
<dbReference type="Proteomes" id="UP000238007">
    <property type="component" value="Unassembled WGS sequence"/>
</dbReference>